<keyword evidence="7" id="KW-1185">Reference proteome</keyword>
<dbReference type="InterPro" id="IPR056125">
    <property type="entry name" value="DUF7708"/>
</dbReference>
<evidence type="ECO:0000313" key="6">
    <source>
        <dbReference type="EMBL" id="GAM36872.1"/>
    </source>
</evidence>
<dbReference type="SUPFAM" id="SSF48403">
    <property type="entry name" value="Ankyrin repeat"/>
    <property type="match status" value="1"/>
</dbReference>
<evidence type="ECO:0000259" key="4">
    <source>
        <dbReference type="Pfam" id="PF24809"/>
    </source>
</evidence>
<feature type="repeat" description="ANK" evidence="2">
    <location>
        <begin position="1103"/>
        <end position="1132"/>
    </location>
</feature>
<keyword evidence="2" id="KW-0040">ANK repeat</keyword>
<dbReference type="Pfam" id="PF24809">
    <property type="entry name" value="DUF7708"/>
    <property type="match status" value="1"/>
</dbReference>
<dbReference type="AlphaFoldDB" id="A0A6V8H7K8"/>
<evidence type="ECO:0000259" key="3">
    <source>
        <dbReference type="Pfam" id="PF22939"/>
    </source>
</evidence>
<reference evidence="7" key="1">
    <citation type="journal article" date="2015" name="Genome Announc.">
        <title>Draft genome sequence of Talaromyces cellulolyticus strain Y-94, a source of lignocellulosic biomass-degrading enzymes.</title>
        <authorList>
            <person name="Fujii T."/>
            <person name="Koike H."/>
            <person name="Sawayama S."/>
            <person name="Yano S."/>
            <person name="Inoue H."/>
        </authorList>
    </citation>
    <scope>NUCLEOTIDE SEQUENCE [LARGE SCALE GENOMIC DNA]</scope>
    <source>
        <strain evidence="7">Y-94</strain>
    </source>
</reference>
<sequence length="1181" mass="135166">MNTTNPVQNAFDRAKREFENGLNNRALVQDILTVNTIDQVYETLEKLQVKQRKQDRLRYLARAEPFLKCLQSYASVIEVFIQVKPDVLCLIWGPIRLLLLWSSEIKESFDAILNITEKLAMLLPQFKEVVELFSDKERITATLGLFFQDMLDFYLIALKFFNLRRWQILFEALWPRKKAEIEVVEKNIEKHSQMLRSEITVEHLRKAYEARSHAFDSFRRIEDSQASQKLQSLEVAIDPRFYDNELHRHRSDSCQGTVEWLLQDPIVSQWLDVSSSVNMLWLQGIPGAGKTFAASFVVEKALKAARTLYIFASYRHTFTTAISVLQSLLFQLSSDEPSVQSLLTEFNQRDLKSNTKKVAELLKTAISVVGPVFVIVDGVDEIDECERTHILCILLDTLKESSEMKICFSSRAEDDIDRIIGAQAKIIRVDKKNSGSIQSYINYRTKQLIDKHRFSPAAKKEIVSLISPVAANSKGMFLYARIVMDNVTMLNDVEEVRHELRALPKDLDAAYQRIINRVNRLSPGTVRQKAIKILGWVATSPVPLTLGELQQALLIRSSTDDAPTVSSLLNIVELCGPIVELKDDQPQFVHFTAQEYIMNSEVANFLDKEQAAMDLLTVCVSYLCYDTMSNELSDAAIIDSILMGKFRLLDFAASNWMLILAMCYSLSPSKRRTESIHGLLADLIFKRTNYWFIEPDGPPGPVDNGTTMLEGHNEIVFRTQRFIDNQEKDEWELKNGNPSFHFLLNHSGKCLKTNSYKFYAAEKWINLDPLIISTFRVRVHDLLDGLLCKEKSHQLGCNCGEMKDLKQHWGSRPFKCPFFTCSFFRQGFQTRKACDDHIKHHNKPWKCFASSCDWAEIGFTSKFQRDNHWLKVHEKETSVTPIPLDSLSDPDVFQSLLFELVSIGNVDELQRLLPHATSIIREVRLELTRFAARRGSLPMVQLLFPWCFRAADKSWTDDEDTIQVTLAAIESEDVHLIKWILPKNNKGHWLFGLRYRPIIAAVICTNSVEVFDVWEDSLGDFKKEWGSAMFGEKVLVAAKDHPAMERLLMETWRMLWESKRLSAWDLGCGLCSVASSSLSIPQAKVLLELGAHINHPRNLLGKKGLTPLHTALKKSTAERAEFVKFLLMKGANPEYGYGNRNVDSEIGAIEISRWLGICWEELVESTQEFRARDSNLESESE</sequence>
<feature type="domain" description="GPI inositol-deacylase winged helix" evidence="3">
    <location>
        <begin position="526"/>
        <end position="602"/>
    </location>
</feature>
<dbReference type="InterPro" id="IPR054471">
    <property type="entry name" value="GPIID_WHD"/>
</dbReference>
<dbReference type="Pfam" id="PF22939">
    <property type="entry name" value="WHD_GPIID"/>
    <property type="match status" value="1"/>
</dbReference>
<dbReference type="PANTHER" id="PTHR10039">
    <property type="entry name" value="AMELOGENIN"/>
    <property type="match status" value="1"/>
</dbReference>
<feature type="domain" description="Nephrocystin 3-like N-terminal" evidence="5">
    <location>
        <begin position="256"/>
        <end position="411"/>
    </location>
</feature>
<evidence type="ECO:0000256" key="1">
    <source>
        <dbReference type="ARBA" id="ARBA00022737"/>
    </source>
</evidence>
<dbReference type="PROSITE" id="PS50088">
    <property type="entry name" value="ANK_REPEAT"/>
    <property type="match status" value="1"/>
</dbReference>
<proteinExistence type="predicted"/>
<protein>
    <submittedName>
        <fullName evidence="6">Uncharacterized protein</fullName>
    </submittedName>
</protein>
<dbReference type="Gene3D" id="3.40.50.300">
    <property type="entry name" value="P-loop containing nucleotide triphosphate hydrolases"/>
    <property type="match status" value="1"/>
</dbReference>
<name>A0A6V8H7K8_TALPI</name>
<dbReference type="InterPro" id="IPR027417">
    <property type="entry name" value="P-loop_NTPase"/>
</dbReference>
<dbReference type="Proteomes" id="UP000053095">
    <property type="component" value="Unassembled WGS sequence"/>
</dbReference>
<dbReference type="InterPro" id="IPR056884">
    <property type="entry name" value="NPHP3-like_N"/>
</dbReference>
<keyword evidence="1" id="KW-0677">Repeat</keyword>
<dbReference type="InterPro" id="IPR002110">
    <property type="entry name" value="Ankyrin_rpt"/>
</dbReference>
<gene>
    <name evidence="6" type="ORF">TCE0_022r06309</name>
</gene>
<evidence type="ECO:0000259" key="5">
    <source>
        <dbReference type="Pfam" id="PF24883"/>
    </source>
</evidence>
<feature type="domain" description="DUF7708" evidence="4">
    <location>
        <begin position="66"/>
        <end position="203"/>
    </location>
</feature>
<evidence type="ECO:0000256" key="2">
    <source>
        <dbReference type="PROSITE-ProRule" id="PRU00023"/>
    </source>
</evidence>
<evidence type="ECO:0000313" key="7">
    <source>
        <dbReference type="Proteomes" id="UP000053095"/>
    </source>
</evidence>
<dbReference type="Pfam" id="PF24883">
    <property type="entry name" value="NPHP3_N"/>
    <property type="match status" value="1"/>
</dbReference>
<organism evidence="6 7">
    <name type="scientific">Talaromyces pinophilus</name>
    <name type="common">Penicillium pinophilum</name>
    <dbReference type="NCBI Taxonomy" id="128442"/>
    <lineage>
        <taxon>Eukaryota</taxon>
        <taxon>Fungi</taxon>
        <taxon>Dikarya</taxon>
        <taxon>Ascomycota</taxon>
        <taxon>Pezizomycotina</taxon>
        <taxon>Eurotiomycetes</taxon>
        <taxon>Eurotiomycetidae</taxon>
        <taxon>Eurotiales</taxon>
        <taxon>Trichocomaceae</taxon>
        <taxon>Talaromyces</taxon>
        <taxon>Talaromyces sect. Talaromyces</taxon>
    </lineage>
</organism>
<comment type="caution">
    <text evidence="6">The sequence shown here is derived from an EMBL/GenBank/DDBJ whole genome shotgun (WGS) entry which is preliminary data.</text>
</comment>
<accession>A0A6V8H7K8</accession>
<dbReference type="Pfam" id="PF00023">
    <property type="entry name" value="Ank"/>
    <property type="match status" value="1"/>
</dbReference>
<dbReference type="SUPFAM" id="SSF52540">
    <property type="entry name" value="P-loop containing nucleoside triphosphate hydrolases"/>
    <property type="match status" value="1"/>
</dbReference>
<dbReference type="Gene3D" id="1.25.40.20">
    <property type="entry name" value="Ankyrin repeat-containing domain"/>
    <property type="match status" value="1"/>
</dbReference>
<dbReference type="EMBL" id="DF933818">
    <property type="protein sequence ID" value="GAM36872.1"/>
    <property type="molecule type" value="Genomic_DNA"/>
</dbReference>
<dbReference type="InterPro" id="IPR036770">
    <property type="entry name" value="Ankyrin_rpt-contain_sf"/>
</dbReference>
<dbReference type="PANTHER" id="PTHR10039:SF14">
    <property type="entry name" value="NACHT DOMAIN-CONTAINING PROTEIN"/>
    <property type="match status" value="1"/>
</dbReference>
<dbReference type="PROSITE" id="PS50297">
    <property type="entry name" value="ANK_REP_REGION"/>
    <property type="match status" value="1"/>
</dbReference>